<evidence type="ECO:0000256" key="3">
    <source>
        <dbReference type="ARBA" id="ARBA00022692"/>
    </source>
</evidence>
<keyword evidence="12" id="KW-1185">Reference proteome</keyword>
<keyword evidence="5" id="KW-0297">G-protein coupled receptor</keyword>
<dbReference type="InterPro" id="IPR017452">
    <property type="entry name" value="GPCR_Rhodpsn_7TM"/>
</dbReference>
<dbReference type="Proteomes" id="UP001159405">
    <property type="component" value="Unassembled WGS sequence"/>
</dbReference>
<gene>
    <name evidence="11" type="ORF">PLOB_00007756</name>
</gene>
<evidence type="ECO:0000256" key="2">
    <source>
        <dbReference type="ARBA" id="ARBA00022475"/>
    </source>
</evidence>
<feature type="transmembrane region" description="Helical" evidence="9">
    <location>
        <begin position="75"/>
        <end position="98"/>
    </location>
</feature>
<comment type="caution">
    <text evidence="11">The sequence shown here is derived from an EMBL/GenBank/DDBJ whole genome shotgun (WGS) entry which is preliminary data.</text>
</comment>
<evidence type="ECO:0000256" key="6">
    <source>
        <dbReference type="ARBA" id="ARBA00023136"/>
    </source>
</evidence>
<keyword evidence="8" id="KW-0807">Transducer</keyword>
<keyword evidence="4 9" id="KW-1133">Transmembrane helix</keyword>
<feature type="transmembrane region" description="Helical" evidence="9">
    <location>
        <begin position="110"/>
        <end position="135"/>
    </location>
</feature>
<feature type="transmembrane region" description="Helical" evidence="9">
    <location>
        <begin position="322"/>
        <end position="344"/>
    </location>
</feature>
<name>A0ABN8QQ34_9CNID</name>
<dbReference type="Gene3D" id="1.20.1070.10">
    <property type="entry name" value="Rhodopsin 7-helix transmembrane proteins"/>
    <property type="match status" value="2"/>
</dbReference>
<dbReference type="SUPFAM" id="SSF81321">
    <property type="entry name" value="Family A G protein-coupled receptor-like"/>
    <property type="match status" value="2"/>
</dbReference>
<evidence type="ECO:0000256" key="7">
    <source>
        <dbReference type="ARBA" id="ARBA00023170"/>
    </source>
</evidence>
<keyword evidence="6 9" id="KW-0472">Membrane</keyword>
<proteinExistence type="predicted"/>
<sequence length="361" mass="41035">MVGFAFSWLPVCISDYVDAEYRVPSLPRQVYRIYGFLIYFSSTTNRFIYGVTNRHFRRGSKVIVRKMLVRKRQNVTFLFVVINVAAFNGNLFVCYAVYRNKRLRTIPNIFVVALAVSDILMSTCCVPFSVALLARGRWIFGDILCQFHGFGVLTFGLTSLLTMAIIAVSRYFCAKKPERYVVLFKARNTLAYVGVVWCAALTGSVPPFLFEKGGFEFQAGKAMCLYTFQTNIAFTAFIECVYVATPFLLIIICYVKVFYTVSLTKRIFAARNNLPKLRANIEETKVTKTLGAVIVSFAFCWIPVCVIDYVDAALRIPTLPRQVYLTYGFLVYLSSAINPFIYGATNRHFRREGKVILGKLL</sequence>
<keyword evidence="7" id="KW-0675">Receptor</keyword>
<keyword evidence="2" id="KW-1003">Cell membrane</keyword>
<evidence type="ECO:0000313" key="12">
    <source>
        <dbReference type="Proteomes" id="UP001159405"/>
    </source>
</evidence>
<dbReference type="InterPro" id="IPR000276">
    <property type="entry name" value="GPCR_Rhodpsn"/>
</dbReference>
<evidence type="ECO:0000256" key="9">
    <source>
        <dbReference type="SAM" id="Phobius"/>
    </source>
</evidence>
<evidence type="ECO:0000256" key="1">
    <source>
        <dbReference type="ARBA" id="ARBA00004651"/>
    </source>
</evidence>
<dbReference type="PRINTS" id="PR00237">
    <property type="entry name" value="GPCRRHODOPSN"/>
</dbReference>
<protein>
    <recommendedName>
        <fullName evidence="10">G-protein coupled receptors family 1 profile domain-containing protein</fullName>
    </recommendedName>
</protein>
<feature type="transmembrane region" description="Helical" evidence="9">
    <location>
        <begin position="289"/>
        <end position="310"/>
    </location>
</feature>
<feature type="non-terminal residue" evidence="11">
    <location>
        <position position="361"/>
    </location>
</feature>
<evidence type="ECO:0000256" key="4">
    <source>
        <dbReference type="ARBA" id="ARBA00022989"/>
    </source>
</evidence>
<accession>A0ABN8QQ34</accession>
<evidence type="ECO:0000256" key="5">
    <source>
        <dbReference type="ARBA" id="ARBA00023040"/>
    </source>
</evidence>
<reference evidence="11 12" key="1">
    <citation type="submission" date="2022-05" db="EMBL/GenBank/DDBJ databases">
        <authorList>
            <consortium name="Genoscope - CEA"/>
            <person name="William W."/>
        </authorList>
    </citation>
    <scope>NUCLEOTIDE SEQUENCE [LARGE SCALE GENOMIC DNA]</scope>
</reference>
<feature type="transmembrane region" description="Helical" evidence="9">
    <location>
        <begin position="244"/>
        <end position="268"/>
    </location>
</feature>
<evidence type="ECO:0000256" key="8">
    <source>
        <dbReference type="ARBA" id="ARBA00023224"/>
    </source>
</evidence>
<dbReference type="PROSITE" id="PS50262">
    <property type="entry name" value="G_PROTEIN_RECEP_F1_2"/>
    <property type="match status" value="1"/>
</dbReference>
<dbReference type="Pfam" id="PF00001">
    <property type="entry name" value="7tm_1"/>
    <property type="match status" value="1"/>
</dbReference>
<dbReference type="CDD" id="cd00637">
    <property type="entry name" value="7tm_classA_rhodopsin-like"/>
    <property type="match status" value="1"/>
</dbReference>
<organism evidence="11 12">
    <name type="scientific">Porites lobata</name>
    <dbReference type="NCBI Taxonomy" id="104759"/>
    <lineage>
        <taxon>Eukaryota</taxon>
        <taxon>Metazoa</taxon>
        <taxon>Cnidaria</taxon>
        <taxon>Anthozoa</taxon>
        <taxon>Hexacorallia</taxon>
        <taxon>Scleractinia</taxon>
        <taxon>Fungiina</taxon>
        <taxon>Poritidae</taxon>
        <taxon>Porites</taxon>
    </lineage>
</organism>
<comment type="subcellular location">
    <subcellularLocation>
        <location evidence="1">Cell membrane</location>
        <topology evidence="1">Multi-pass membrane protein</topology>
    </subcellularLocation>
</comment>
<dbReference type="SMART" id="SM01381">
    <property type="entry name" value="7TM_GPCR_Srsx"/>
    <property type="match status" value="1"/>
</dbReference>
<dbReference type="EMBL" id="CALNXK010000137">
    <property type="protein sequence ID" value="CAH3166605.1"/>
    <property type="molecule type" value="Genomic_DNA"/>
</dbReference>
<feature type="transmembrane region" description="Helical" evidence="9">
    <location>
        <begin position="189"/>
        <end position="210"/>
    </location>
</feature>
<keyword evidence="3 9" id="KW-0812">Transmembrane</keyword>
<evidence type="ECO:0000313" key="11">
    <source>
        <dbReference type="EMBL" id="CAH3166605.1"/>
    </source>
</evidence>
<feature type="domain" description="G-protein coupled receptors family 1 profile" evidence="10">
    <location>
        <begin position="89"/>
        <end position="342"/>
    </location>
</feature>
<feature type="transmembrane region" description="Helical" evidence="9">
    <location>
        <begin position="147"/>
        <end position="169"/>
    </location>
</feature>
<evidence type="ECO:0000259" key="10">
    <source>
        <dbReference type="PROSITE" id="PS50262"/>
    </source>
</evidence>
<dbReference type="PANTHER" id="PTHR22752">
    <property type="entry name" value="G PROTEIN-COUPLED RECEPTOR"/>
    <property type="match status" value="1"/>
</dbReference>